<evidence type="ECO:0000313" key="1">
    <source>
        <dbReference type="EMBL" id="GLH45273.1"/>
    </source>
</evidence>
<sequence>MYFRPVRESKKRHEVKMNIAVKHHSLGELPLKTTADVYEVAAI</sequence>
<evidence type="ECO:0000313" key="2">
    <source>
        <dbReference type="Proteomes" id="UP001145022"/>
    </source>
</evidence>
<dbReference type="EMBL" id="BSCQ01000046">
    <property type="protein sequence ID" value="GLH45273.1"/>
    <property type="molecule type" value="Genomic_DNA"/>
</dbReference>
<dbReference type="Proteomes" id="UP001145022">
    <property type="component" value="Unassembled WGS sequence"/>
</dbReference>
<reference evidence="1" key="1">
    <citation type="journal article" date="2021" name="Sci. Rep.">
        <title>An efficient direct screening system for microorganisms that activate plant immune responses based on plant-microbe interactions using cultured plant cells.</title>
        <authorList>
            <person name="Kurokawa M."/>
            <person name="Nakano M."/>
            <person name="Kitahata N."/>
            <person name="Kuchitsu K."/>
            <person name="Furuya T."/>
        </authorList>
    </citation>
    <scope>NUCLEOTIDE SEQUENCE</scope>
    <source>
        <strain evidence="1">RS3R-1</strain>
    </source>
</reference>
<keyword evidence="2" id="KW-1185">Reference proteome</keyword>
<comment type="caution">
    <text evidence="1">The sequence shown here is derived from an EMBL/GenBank/DDBJ whole genome shotgun (WGS) entry which is preliminary data.</text>
</comment>
<reference evidence="1" key="2">
    <citation type="submission" date="2022-11" db="EMBL/GenBank/DDBJ databases">
        <title>Draft genome sequencing of Pseudomonas atacamensis RS3R1.</title>
        <authorList>
            <person name="Furuya T."/>
            <person name="Kaneko H."/>
        </authorList>
    </citation>
    <scope>NUCLEOTIDE SEQUENCE</scope>
    <source>
        <strain evidence="1">RS3R-1</strain>
    </source>
</reference>
<protein>
    <recommendedName>
        <fullName evidence="3">Integrase</fullName>
    </recommendedName>
</protein>
<gene>
    <name evidence="1" type="ORF">RS3R1_43610</name>
</gene>
<name>A0ABQ5PP14_9PSED</name>
<proteinExistence type="predicted"/>
<evidence type="ECO:0008006" key="3">
    <source>
        <dbReference type="Google" id="ProtNLM"/>
    </source>
</evidence>
<accession>A0ABQ5PP14</accession>
<organism evidence="1 2">
    <name type="scientific">Pseudomonas atacamensis</name>
    <dbReference type="NCBI Taxonomy" id="2565368"/>
    <lineage>
        <taxon>Bacteria</taxon>
        <taxon>Pseudomonadati</taxon>
        <taxon>Pseudomonadota</taxon>
        <taxon>Gammaproteobacteria</taxon>
        <taxon>Pseudomonadales</taxon>
        <taxon>Pseudomonadaceae</taxon>
        <taxon>Pseudomonas</taxon>
    </lineage>
</organism>
<reference evidence="1" key="3">
    <citation type="journal article" date="2023" name="J. Biotechnol.">
        <title>Draft Genome Sequences of Endophytic Pseudomonas Strains, Isolated from the Interior of Brassicaceae Plants.</title>
        <authorList>
            <person name="Kaneko H."/>
            <person name="Furuya T."/>
        </authorList>
    </citation>
    <scope>NUCLEOTIDE SEQUENCE</scope>
    <source>
        <strain evidence="1">RS3R-1</strain>
    </source>
</reference>